<dbReference type="GO" id="GO:0005524">
    <property type="term" value="F:ATP binding"/>
    <property type="evidence" value="ECO:0007669"/>
    <property type="project" value="UniProtKB-KW"/>
</dbReference>
<keyword evidence="6 9" id="KW-0067">ATP-binding</keyword>
<dbReference type="FunFam" id="3.40.50.300:FF:000016">
    <property type="entry name" value="Oligopeptide ABC transporter ATP-binding component"/>
    <property type="match status" value="1"/>
</dbReference>
<dbReference type="NCBIfam" id="TIGR01727">
    <property type="entry name" value="oligo_HPY"/>
    <property type="match status" value="1"/>
</dbReference>
<evidence type="ECO:0000313" key="10">
    <source>
        <dbReference type="Proteomes" id="UP000754750"/>
    </source>
</evidence>
<dbReference type="InterPro" id="IPR013563">
    <property type="entry name" value="Oligopep_ABC_C"/>
</dbReference>
<comment type="similarity">
    <text evidence="2">Belongs to the ABC transporter superfamily.</text>
</comment>
<dbReference type="SMART" id="SM00382">
    <property type="entry name" value="AAA"/>
    <property type="match status" value="1"/>
</dbReference>
<evidence type="ECO:0000313" key="9">
    <source>
        <dbReference type="EMBL" id="MBE6834342.1"/>
    </source>
</evidence>
<dbReference type="SUPFAM" id="SSF52540">
    <property type="entry name" value="P-loop containing nucleoside triphosphate hydrolases"/>
    <property type="match status" value="1"/>
</dbReference>
<evidence type="ECO:0000256" key="1">
    <source>
        <dbReference type="ARBA" id="ARBA00004202"/>
    </source>
</evidence>
<dbReference type="CDD" id="cd03257">
    <property type="entry name" value="ABC_NikE_OppD_transporters"/>
    <property type="match status" value="1"/>
</dbReference>
<dbReference type="GO" id="GO:0005886">
    <property type="term" value="C:plasma membrane"/>
    <property type="evidence" value="ECO:0007669"/>
    <property type="project" value="UniProtKB-SubCell"/>
</dbReference>
<comment type="caution">
    <text evidence="9">The sequence shown here is derived from an EMBL/GenBank/DDBJ whole genome shotgun (WGS) entry which is preliminary data.</text>
</comment>
<dbReference type="EMBL" id="SVNY01000006">
    <property type="protein sequence ID" value="MBE6834342.1"/>
    <property type="molecule type" value="Genomic_DNA"/>
</dbReference>
<evidence type="ECO:0000256" key="6">
    <source>
        <dbReference type="ARBA" id="ARBA00022840"/>
    </source>
</evidence>
<evidence type="ECO:0000259" key="8">
    <source>
        <dbReference type="PROSITE" id="PS50893"/>
    </source>
</evidence>
<dbReference type="PROSITE" id="PS00211">
    <property type="entry name" value="ABC_TRANSPORTER_1"/>
    <property type="match status" value="1"/>
</dbReference>
<dbReference type="GO" id="GO:0015833">
    <property type="term" value="P:peptide transport"/>
    <property type="evidence" value="ECO:0007669"/>
    <property type="project" value="InterPro"/>
</dbReference>
<organism evidence="9 10">
    <name type="scientific">Faecalispora sporosphaeroides</name>
    <dbReference type="NCBI Taxonomy" id="1549"/>
    <lineage>
        <taxon>Bacteria</taxon>
        <taxon>Bacillati</taxon>
        <taxon>Bacillota</taxon>
        <taxon>Clostridia</taxon>
        <taxon>Eubacteriales</taxon>
        <taxon>Oscillospiraceae</taxon>
        <taxon>Faecalispora</taxon>
    </lineage>
</organism>
<dbReference type="RefSeq" id="WP_020073799.1">
    <property type="nucleotide sequence ID" value="NZ_SVNY01000006.1"/>
</dbReference>
<evidence type="ECO:0000256" key="5">
    <source>
        <dbReference type="ARBA" id="ARBA00022741"/>
    </source>
</evidence>
<proteinExistence type="inferred from homology"/>
<comment type="subcellular location">
    <subcellularLocation>
        <location evidence="1">Cell membrane</location>
        <topology evidence="1">Peripheral membrane protein</topology>
    </subcellularLocation>
</comment>
<dbReference type="Proteomes" id="UP000754750">
    <property type="component" value="Unassembled WGS sequence"/>
</dbReference>
<keyword evidence="7" id="KW-0472">Membrane</keyword>
<protein>
    <submittedName>
        <fullName evidence="9">ABC transporter ATP-binding protein</fullName>
    </submittedName>
</protein>
<reference evidence="9" key="1">
    <citation type="submission" date="2019-04" db="EMBL/GenBank/DDBJ databases">
        <title>Evolution of Biomass-Degrading Anaerobic Consortia Revealed by Metagenomics.</title>
        <authorList>
            <person name="Peng X."/>
        </authorList>
    </citation>
    <scope>NUCLEOTIDE SEQUENCE</scope>
    <source>
        <strain evidence="9">SIG551</strain>
    </source>
</reference>
<evidence type="ECO:0000256" key="3">
    <source>
        <dbReference type="ARBA" id="ARBA00022448"/>
    </source>
</evidence>
<name>A0A928KZJ9_9FIRM</name>
<dbReference type="Pfam" id="PF00005">
    <property type="entry name" value="ABC_tran"/>
    <property type="match status" value="1"/>
</dbReference>
<dbReference type="PANTHER" id="PTHR43297">
    <property type="entry name" value="OLIGOPEPTIDE TRANSPORT ATP-BINDING PROTEIN APPD"/>
    <property type="match status" value="1"/>
</dbReference>
<dbReference type="GO" id="GO:0016887">
    <property type="term" value="F:ATP hydrolysis activity"/>
    <property type="evidence" value="ECO:0007669"/>
    <property type="project" value="InterPro"/>
</dbReference>
<evidence type="ECO:0000256" key="7">
    <source>
        <dbReference type="ARBA" id="ARBA00023136"/>
    </source>
</evidence>
<dbReference type="InterPro" id="IPR003593">
    <property type="entry name" value="AAA+_ATPase"/>
</dbReference>
<dbReference type="PROSITE" id="PS50893">
    <property type="entry name" value="ABC_TRANSPORTER_2"/>
    <property type="match status" value="1"/>
</dbReference>
<dbReference type="AlphaFoldDB" id="A0A928KZJ9"/>
<dbReference type="InterPro" id="IPR017871">
    <property type="entry name" value="ABC_transporter-like_CS"/>
</dbReference>
<feature type="domain" description="ABC transporter" evidence="8">
    <location>
        <begin position="5"/>
        <end position="256"/>
    </location>
</feature>
<accession>A0A928KZJ9</accession>
<keyword evidence="4" id="KW-1003">Cell membrane</keyword>
<dbReference type="Gene3D" id="3.40.50.300">
    <property type="entry name" value="P-loop containing nucleotide triphosphate hydrolases"/>
    <property type="match status" value="1"/>
</dbReference>
<dbReference type="InterPro" id="IPR027417">
    <property type="entry name" value="P-loop_NTPase"/>
</dbReference>
<dbReference type="Pfam" id="PF08352">
    <property type="entry name" value="oligo_HPY"/>
    <property type="match status" value="1"/>
</dbReference>
<keyword evidence="5" id="KW-0547">Nucleotide-binding</keyword>
<dbReference type="InterPro" id="IPR050388">
    <property type="entry name" value="ABC_Ni/Peptide_Import"/>
</dbReference>
<gene>
    <name evidence="9" type="ORF">E7512_12320</name>
</gene>
<keyword evidence="3" id="KW-0813">Transport</keyword>
<evidence type="ECO:0000256" key="2">
    <source>
        <dbReference type="ARBA" id="ARBA00005417"/>
    </source>
</evidence>
<dbReference type="PANTHER" id="PTHR43297:SF2">
    <property type="entry name" value="DIPEPTIDE TRANSPORT ATP-BINDING PROTEIN DPPD"/>
    <property type="match status" value="1"/>
</dbReference>
<evidence type="ECO:0000256" key="4">
    <source>
        <dbReference type="ARBA" id="ARBA00022475"/>
    </source>
</evidence>
<sequence>MERVLQVENLCTEFKTERGMLKAVDGVSFEVREGEMLGIVGESGCGKSVTSQSILRLYDEKSFVRYTGDVRFHDESLLTLPEKQMESVRGAKISMVFQDALSSLNPVFTVGDQIMEAILIHQKRTKAEAKAQAIEMLNMVGIPDPARRFHQYPFELSGGMRQRVMIAVALACHPQLLIADEPTTALDVTIQAQIMDLIVDMNKRLGMAVMLITHDLAVVAETCDRVIVMYLGQIVEEGRVEDIFDHPMHPYTMGLMNSIPKLDTAKATRLYQISGTVPLLNQIPVGCRFAPRCPYATDLCREEMPGLSRVTQTQSVRCHYRNEQNGGFVEEPPQYEAG</sequence>
<dbReference type="InterPro" id="IPR003439">
    <property type="entry name" value="ABC_transporter-like_ATP-bd"/>
</dbReference>